<organism evidence="2 3">
    <name type="scientific">Thermoanaerobacter uzonensis DSM 18761</name>
    <dbReference type="NCBI Taxonomy" id="1123369"/>
    <lineage>
        <taxon>Bacteria</taxon>
        <taxon>Bacillati</taxon>
        <taxon>Bacillota</taxon>
        <taxon>Clostridia</taxon>
        <taxon>Thermoanaerobacterales</taxon>
        <taxon>Thermoanaerobacteraceae</taxon>
        <taxon>Thermoanaerobacter</taxon>
    </lineage>
</organism>
<evidence type="ECO:0000256" key="1">
    <source>
        <dbReference type="SAM" id="Phobius"/>
    </source>
</evidence>
<sequence>MSFSVEVKNLRKLFGKYEAVSGLIIFITVILQLYAALLYPRIVT</sequence>
<protein>
    <submittedName>
        <fullName evidence="2">Uncharacterized protein</fullName>
    </submittedName>
</protein>
<keyword evidence="1" id="KW-0472">Membrane</keyword>
<evidence type="ECO:0000313" key="2">
    <source>
        <dbReference type="EMBL" id="SHE87004.1"/>
    </source>
</evidence>
<feature type="transmembrane region" description="Helical" evidence="1">
    <location>
        <begin position="20"/>
        <end position="39"/>
    </location>
</feature>
<dbReference type="Proteomes" id="UP000184127">
    <property type="component" value="Unassembled WGS sequence"/>
</dbReference>
<gene>
    <name evidence="2" type="ORF">SAMN02745195_01363</name>
</gene>
<keyword evidence="3" id="KW-1185">Reference proteome</keyword>
<dbReference type="AlphaFoldDB" id="A0A1M4X0J3"/>
<keyword evidence="1" id="KW-0812">Transmembrane</keyword>
<proteinExistence type="predicted"/>
<name>A0A1M4X0J3_9THEO</name>
<keyword evidence="1" id="KW-1133">Transmembrane helix</keyword>
<reference evidence="3" key="1">
    <citation type="submission" date="2016-11" db="EMBL/GenBank/DDBJ databases">
        <authorList>
            <person name="Varghese N."/>
            <person name="Submissions S."/>
        </authorList>
    </citation>
    <scope>NUCLEOTIDE SEQUENCE [LARGE SCALE GENOMIC DNA]</scope>
    <source>
        <strain evidence="3">DSM 18761</strain>
    </source>
</reference>
<accession>A0A1M4X0J3</accession>
<dbReference type="EMBL" id="FQUR01000010">
    <property type="protein sequence ID" value="SHE87004.1"/>
    <property type="molecule type" value="Genomic_DNA"/>
</dbReference>
<evidence type="ECO:0000313" key="3">
    <source>
        <dbReference type="Proteomes" id="UP000184127"/>
    </source>
</evidence>